<comment type="caution">
    <text evidence="1">The sequence shown here is derived from an EMBL/GenBank/DDBJ whole genome shotgun (WGS) entry which is preliminary data.</text>
</comment>
<evidence type="ECO:0000313" key="2">
    <source>
        <dbReference type="Proteomes" id="UP000789366"/>
    </source>
</evidence>
<protein>
    <submittedName>
        <fullName evidence="1">6628_t:CDS:1</fullName>
    </submittedName>
</protein>
<sequence>MTICKYYLEGRCKFGNACQNEHRQPYGGNQRNTQRSDIYDRISYGENNKTKKLVRVFVNISTTTNNKLYDERSVRADLTKDRPIYRYSAYGPAKEEPNLIDGTDYSPEELRLQYYIIMGTVGCDLSYVCILEIFFVPIIFSYILQTASIVLRRQQNGVKDLENRTQTQIDSCLKDLRNSLSRFESQKQQQSSFESFGSGGNTFGQPQPPQGFGVPQQNTFGNQASAFGVTPTFGQNAIGFPETQQGFGINAMSGSGFGQNAAGGFGHKDFEKELYYTSCATTPCIKPLVARRAWVRIEGYIKLHVAEKPPIYEKPTKSNSDQKVGRLLAYMSTADIT</sequence>
<proteinExistence type="predicted"/>
<evidence type="ECO:0000313" key="1">
    <source>
        <dbReference type="EMBL" id="CAG8587228.1"/>
    </source>
</evidence>
<name>A0ACA9MEG2_9GLOM</name>
<accession>A0ACA9MEG2</accession>
<organism evidence="1 2">
    <name type="scientific">Cetraspora pellucida</name>
    <dbReference type="NCBI Taxonomy" id="1433469"/>
    <lineage>
        <taxon>Eukaryota</taxon>
        <taxon>Fungi</taxon>
        <taxon>Fungi incertae sedis</taxon>
        <taxon>Mucoromycota</taxon>
        <taxon>Glomeromycotina</taxon>
        <taxon>Glomeromycetes</taxon>
        <taxon>Diversisporales</taxon>
        <taxon>Gigasporaceae</taxon>
        <taxon>Cetraspora</taxon>
    </lineage>
</organism>
<dbReference type="EMBL" id="CAJVPW010007910">
    <property type="protein sequence ID" value="CAG8587228.1"/>
    <property type="molecule type" value="Genomic_DNA"/>
</dbReference>
<reference evidence="1" key="1">
    <citation type="submission" date="2021-06" db="EMBL/GenBank/DDBJ databases">
        <authorList>
            <person name="Kallberg Y."/>
            <person name="Tangrot J."/>
            <person name="Rosling A."/>
        </authorList>
    </citation>
    <scope>NUCLEOTIDE SEQUENCE</scope>
    <source>
        <strain evidence="1">28 12/20/2015</strain>
    </source>
</reference>
<gene>
    <name evidence="1" type="ORF">SPELUC_LOCUS6608</name>
</gene>
<dbReference type="Proteomes" id="UP000789366">
    <property type="component" value="Unassembled WGS sequence"/>
</dbReference>
<keyword evidence="2" id="KW-1185">Reference proteome</keyword>